<dbReference type="PRINTS" id="PR00032">
    <property type="entry name" value="HTHARAC"/>
</dbReference>
<keyword evidence="2" id="KW-0238">DNA-binding</keyword>
<dbReference type="PROSITE" id="PS01124">
    <property type="entry name" value="HTH_ARAC_FAMILY_2"/>
    <property type="match status" value="1"/>
</dbReference>
<organism evidence="5 6">
    <name type="scientific">Pseudovibrio ascidiaceicola</name>
    <dbReference type="NCBI Taxonomy" id="285279"/>
    <lineage>
        <taxon>Bacteria</taxon>
        <taxon>Pseudomonadati</taxon>
        <taxon>Pseudomonadota</taxon>
        <taxon>Alphaproteobacteria</taxon>
        <taxon>Hyphomicrobiales</taxon>
        <taxon>Stappiaceae</taxon>
        <taxon>Pseudovibrio</taxon>
    </lineage>
</organism>
<dbReference type="InterPro" id="IPR032783">
    <property type="entry name" value="AraC_lig"/>
</dbReference>
<evidence type="ECO:0000313" key="6">
    <source>
        <dbReference type="Proteomes" id="UP000199598"/>
    </source>
</evidence>
<dbReference type="Proteomes" id="UP000199598">
    <property type="component" value="Unassembled WGS sequence"/>
</dbReference>
<dbReference type="InterPro" id="IPR018062">
    <property type="entry name" value="HTH_AraC-typ_CS"/>
</dbReference>
<dbReference type="SMART" id="SM00342">
    <property type="entry name" value="HTH_ARAC"/>
    <property type="match status" value="1"/>
</dbReference>
<accession>A0A1I3W428</accession>
<dbReference type="PANTHER" id="PTHR46796:SF7">
    <property type="entry name" value="ARAC FAMILY TRANSCRIPTIONAL REGULATOR"/>
    <property type="match status" value="1"/>
</dbReference>
<sequence length="311" mass="34298">MLDTLSDILTRLSVKGTLYFRTSFTVPWGVAVPSFENVARFHFAHRGDCMVRVKETGKKVLLAQGDLLIVPHGAAHDIYCGRSEEEVILPLDRVLELSGYNGEGVLVYGGEQDERETQLICGHISLARNARHLIFDQLPDYIHISNYGEAAGRWMEATLRLIGDETHGTRLGGDLIALKMTEVLFAQALRSFIEQEGEKHLGLAGFADPQLSRALAAFHKAPAREWSVEGLAREAGLSRTGFATQFSSKMGLTPMQYLTSWRIQIAQQGLVDDQMSVSEVAALAGYASESAFTRVFKKEVGLTPAAYRTSH</sequence>
<keyword evidence="1" id="KW-0805">Transcription regulation</keyword>
<evidence type="ECO:0000256" key="3">
    <source>
        <dbReference type="ARBA" id="ARBA00023163"/>
    </source>
</evidence>
<feature type="domain" description="HTH araC/xylS-type" evidence="4">
    <location>
        <begin position="212"/>
        <end position="310"/>
    </location>
</feature>
<gene>
    <name evidence="5" type="ORF">SAMN04488518_101764</name>
</gene>
<evidence type="ECO:0000256" key="2">
    <source>
        <dbReference type="ARBA" id="ARBA00023125"/>
    </source>
</evidence>
<evidence type="ECO:0000256" key="1">
    <source>
        <dbReference type="ARBA" id="ARBA00023015"/>
    </source>
</evidence>
<dbReference type="SUPFAM" id="SSF46689">
    <property type="entry name" value="Homeodomain-like"/>
    <property type="match status" value="2"/>
</dbReference>
<keyword evidence="6" id="KW-1185">Reference proteome</keyword>
<dbReference type="PANTHER" id="PTHR46796">
    <property type="entry name" value="HTH-TYPE TRANSCRIPTIONAL ACTIVATOR RHAS-RELATED"/>
    <property type="match status" value="1"/>
</dbReference>
<proteinExistence type="predicted"/>
<dbReference type="PROSITE" id="PS00041">
    <property type="entry name" value="HTH_ARAC_FAMILY_1"/>
    <property type="match status" value="1"/>
</dbReference>
<evidence type="ECO:0000313" key="5">
    <source>
        <dbReference type="EMBL" id="SFK01407.1"/>
    </source>
</evidence>
<dbReference type="InterPro" id="IPR020449">
    <property type="entry name" value="Tscrpt_reg_AraC-type_HTH"/>
</dbReference>
<dbReference type="InterPro" id="IPR018060">
    <property type="entry name" value="HTH_AraC"/>
</dbReference>
<dbReference type="Gene3D" id="1.10.10.60">
    <property type="entry name" value="Homeodomain-like"/>
    <property type="match status" value="2"/>
</dbReference>
<keyword evidence="3" id="KW-0804">Transcription</keyword>
<name>A0A1I3W428_9HYPH</name>
<dbReference type="InterPro" id="IPR009057">
    <property type="entry name" value="Homeodomain-like_sf"/>
</dbReference>
<dbReference type="Pfam" id="PF12833">
    <property type="entry name" value="HTH_18"/>
    <property type="match status" value="1"/>
</dbReference>
<evidence type="ECO:0000259" key="4">
    <source>
        <dbReference type="PROSITE" id="PS01124"/>
    </source>
</evidence>
<comment type="caution">
    <text evidence="5">The sequence shown here is derived from an EMBL/GenBank/DDBJ whole genome shotgun (WGS) entry which is preliminary data.</text>
</comment>
<protein>
    <submittedName>
        <fullName evidence="5">Transcriptional regulator, AraC family</fullName>
    </submittedName>
</protein>
<dbReference type="RefSeq" id="WP_063309393.1">
    <property type="nucleotide sequence ID" value="NZ_FOSK01000001.1"/>
</dbReference>
<dbReference type="Pfam" id="PF12852">
    <property type="entry name" value="Cupin_6"/>
    <property type="match status" value="1"/>
</dbReference>
<dbReference type="EMBL" id="FOSK01000001">
    <property type="protein sequence ID" value="SFK01407.1"/>
    <property type="molecule type" value="Genomic_DNA"/>
</dbReference>
<dbReference type="InterPro" id="IPR050204">
    <property type="entry name" value="AraC_XylS_family_regulators"/>
</dbReference>
<reference evidence="5 6" key="1">
    <citation type="submission" date="2016-10" db="EMBL/GenBank/DDBJ databases">
        <authorList>
            <person name="Varghese N."/>
            <person name="Submissions S."/>
        </authorList>
    </citation>
    <scope>NUCLEOTIDE SEQUENCE [LARGE SCALE GENOMIC DNA]</scope>
    <source>
        <strain evidence="5 6">DSM 16392</strain>
    </source>
</reference>